<reference evidence="1 2" key="1">
    <citation type="submission" date="2021-08" db="EMBL/GenBank/DDBJ databases">
        <title>Draft Genome Sequence of Phanerochaete sordida strain YK-624.</title>
        <authorList>
            <person name="Mori T."/>
            <person name="Dohra H."/>
            <person name="Suzuki T."/>
            <person name="Kawagishi H."/>
            <person name="Hirai H."/>
        </authorList>
    </citation>
    <scope>NUCLEOTIDE SEQUENCE [LARGE SCALE GENOMIC DNA]</scope>
    <source>
        <strain evidence="1 2">YK-624</strain>
    </source>
</reference>
<evidence type="ECO:0000313" key="1">
    <source>
        <dbReference type="EMBL" id="GJE98087.1"/>
    </source>
</evidence>
<gene>
    <name evidence="1" type="ORF">PsYK624_143090</name>
</gene>
<evidence type="ECO:0008006" key="3">
    <source>
        <dbReference type="Google" id="ProtNLM"/>
    </source>
</evidence>
<keyword evidence="2" id="KW-1185">Reference proteome</keyword>
<protein>
    <recommendedName>
        <fullName evidence="3">Nicotinamide N-methyltransferase</fullName>
    </recommendedName>
</protein>
<proteinExistence type="predicted"/>
<dbReference type="SUPFAM" id="SSF53335">
    <property type="entry name" value="S-adenosyl-L-methionine-dependent methyltransferases"/>
    <property type="match status" value="1"/>
</dbReference>
<dbReference type="AlphaFoldDB" id="A0A9P3GMH1"/>
<dbReference type="CDD" id="cd02440">
    <property type="entry name" value="AdoMet_MTases"/>
    <property type="match status" value="1"/>
</dbReference>
<accession>A0A9P3GMH1</accession>
<dbReference type="InterPro" id="IPR019410">
    <property type="entry name" value="Methyltransf_16"/>
</dbReference>
<dbReference type="Gene3D" id="3.40.50.150">
    <property type="entry name" value="Vaccinia Virus protein VP39"/>
    <property type="match status" value="1"/>
</dbReference>
<dbReference type="GO" id="GO:0005737">
    <property type="term" value="C:cytoplasm"/>
    <property type="evidence" value="ECO:0007669"/>
    <property type="project" value="TreeGrafter"/>
</dbReference>
<name>A0A9P3GMH1_9APHY</name>
<dbReference type="Proteomes" id="UP000703269">
    <property type="component" value="Unassembled WGS sequence"/>
</dbReference>
<dbReference type="PANTHER" id="PTHR14614">
    <property type="entry name" value="HEPATOCELLULAR CARCINOMA-ASSOCIATED ANTIGEN"/>
    <property type="match status" value="1"/>
</dbReference>
<organism evidence="1 2">
    <name type="scientific">Phanerochaete sordida</name>
    <dbReference type="NCBI Taxonomy" id="48140"/>
    <lineage>
        <taxon>Eukaryota</taxon>
        <taxon>Fungi</taxon>
        <taxon>Dikarya</taxon>
        <taxon>Basidiomycota</taxon>
        <taxon>Agaricomycotina</taxon>
        <taxon>Agaricomycetes</taxon>
        <taxon>Polyporales</taxon>
        <taxon>Phanerochaetaceae</taxon>
        <taxon>Phanerochaete</taxon>
    </lineage>
</organism>
<dbReference type="EMBL" id="BPQB01000081">
    <property type="protein sequence ID" value="GJE98087.1"/>
    <property type="molecule type" value="Genomic_DNA"/>
</dbReference>
<dbReference type="GO" id="GO:0008757">
    <property type="term" value="F:S-adenosylmethionine-dependent methyltransferase activity"/>
    <property type="evidence" value="ECO:0007669"/>
    <property type="project" value="UniProtKB-ARBA"/>
</dbReference>
<dbReference type="PANTHER" id="PTHR14614:SF104">
    <property type="entry name" value="N-METHYLTRANSFERASE, PUTATIVE (AFU_ORTHOLOGUE AFUA_1G17750)-RELATED"/>
    <property type="match status" value="1"/>
</dbReference>
<comment type="caution">
    <text evidence="1">The sequence shown here is derived from an EMBL/GenBank/DDBJ whole genome shotgun (WGS) entry which is preliminary data.</text>
</comment>
<sequence>MPSEIADSSEAQLDPEDVLGDSLQTLYDYAPITHSSAGSLFRYTLPARAPSAATPETTEQPAPDVITLETPTTHAGNWALHASSIWTAALFAAAHPEHLALEQHIALARQSGGAPVRVLELGAGAGLPSIVLAKTYTQDVHVTASDYPDAALVRALRENVARNGVAERCAVVPHAWGADAAPLLAGTARNGGADAGFDVVLAADTLWNPEAHALFLGTLRAVLRRTRGARVHLVAGLHTGRYTLQAFVRMLREYGFVLEEAVEWEVGGAGTRAWDVARAEGEEEKERRRWVVCMRVKWKDV</sequence>
<dbReference type="InterPro" id="IPR029063">
    <property type="entry name" value="SAM-dependent_MTases_sf"/>
</dbReference>
<dbReference type="Pfam" id="PF10294">
    <property type="entry name" value="Methyltransf_16"/>
    <property type="match status" value="1"/>
</dbReference>
<evidence type="ECO:0000313" key="2">
    <source>
        <dbReference type="Proteomes" id="UP000703269"/>
    </source>
</evidence>
<dbReference type="OrthoDB" id="407325at2759"/>